<feature type="region of interest" description="Disordered" evidence="1">
    <location>
        <begin position="809"/>
        <end position="863"/>
    </location>
</feature>
<evidence type="ECO:0000256" key="1">
    <source>
        <dbReference type="SAM" id="MobiDB-lite"/>
    </source>
</evidence>
<feature type="region of interest" description="Disordered" evidence="1">
    <location>
        <begin position="175"/>
        <end position="276"/>
    </location>
</feature>
<feature type="compositionally biased region" description="Acidic residues" evidence="1">
    <location>
        <begin position="601"/>
        <end position="613"/>
    </location>
</feature>
<gene>
    <name evidence="2" type="ORF">EC957_000034</name>
</gene>
<feature type="region of interest" description="Disordered" evidence="1">
    <location>
        <begin position="90"/>
        <end position="135"/>
    </location>
</feature>
<feature type="compositionally biased region" description="Low complexity" evidence="1">
    <location>
        <begin position="178"/>
        <end position="205"/>
    </location>
</feature>
<feature type="region of interest" description="Disordered" evidence="1">
    <location>
        <begin position="302"/>
        <end position="356"/>
    </location>
</feature>
<feature type="region of interest" description="Disordered" evidence="1">
    <location>
        <begin position="415"/>
        <end position="441"/>
    </location>
</feature>
<comment type="caution">
    <text evidence="2">The sequence shown here is derived from an EMBL/GenBank/DDBJ whole genome shotgun (WGS) entry which is preliminary data.</text>
</comment>
<feature type="compositionally biased region" description="Low complexity" evidence="1">
    <location>
        <begin position="322"/>
        <end position="331"/>
    </location>
</feature>
<feature type="compositionally biased region" description="Low complexity" evidence="1">
    <location>
        <begin position="111"/>
        <end position="123"/>
    </location>
</feature>
<accession>A0A9P6FJD2</accession>
<feature type="region of interest" description="Disordered" evidence="1">
    <location>
        <begin position="497"/>
        <end position="517"/>
    </location>
</feature>
<feature type="compositionally biased region" description="Low complexity" evidence="1">
    <location>
        <begin position="978"/>
        <end position="987"/>
    </location>
</feature>
<reference evidence="2" key="1">
    <citation type="journal article" date="2020" name="Fungal Divers.">
        <title>Resolving the Mortierellaceae phylogeny through synthesis of multi-gene phylogenetics and phylogenomics.</title>
        <authorList>
            <person name="Vandepol N."/>
            <person name="Liber J."/>
            <person name="Desiro A."/>
            <person name="Na H."/>
            <person name="Kennedy M."/>
            <person name="Barry K."/>
            <person name="Grigoriev I.V."/>
            <person name="Miller A.N."/>
            <person name="O'Donnell K."/>
            <person name="Stajich J.E."/>
            <person name="Bonito G."/>
        </authorList>
    </citation>
    <scope>NUCLEOTIDE SEQUENCE</scope>
    <source>
        <strain evidence="2">NRRL 2591</strain>
    </source>
</reference>
<organism evidence="2 3">
    <name type="scientific">Mortierella hygrophila</name>
    <dbReference type="NCBI Taxonomy" id="979708"/>
    <lineage>
        <taxon>Eukaryota</taxon>
        <taxon>Fungi</taxon>
        <taxon>Fungi incertae sedis</taxon>
        <taxon>Mucoromycota</taxon>
        <taxon>Mortierellomycotina</taxon>
        <taxon>Mortierellomycetes</taxon>
        <taxon>Mortierellales</taxon>
        <taxon>Mortierellaceae</taxon>
        <taxon>Mortierella</taxon>
    </lineage>
</organism>
<proteinExistence type="predicted"/>
<feature type="compositionally biased region" description="Basic and acidic residues" evidence="1">
    <location>
        <begin position="964"/>
        <end position="977"/>
    </location>
</feature>
<feature type="compositionally biased region" description="Polar residues" evidence="1">
    <location>
        <begin position="425"/>
        <end position="441"/>
    </location>
</feature>
<feature type="compositionally biased region" description="Basic and acidic residues" evidence="1">
    <location>
        <begin position="740"/>
        <end position="757"/>
    </location>
</feature>
<feature type="compositionally biased region" description="Low complexity" evidence="1">
    <location>
        <begin position="622"/>
        <end position="633"/>
    </location>
</feature>
<feature type="compositionally biased region" description="Polar residues" evidence="1">
    <location>
        <begin position="304"/>
        <end position="321"/>
    </location>
</feature>
<evidence type="ECO:0000313" key="2">
    <source>
        <dbReference type="EMBL" id="KAF9551961.1"/>
    </source>
</evidence>
<sequence length="1114" mass="121355">MASQLSKVYSMEMPADRSEYNYPITNITYHLPESPHPERGEAAAQKAFRRILDSYSENERLADTFQVELDKRTQIANERKAEERRVRLERQRVAQEEKRSKKLGKNHKAVTRAASSTPTTATTTPPPGGLPTAVGTSNLSVQALAQAFHPRHGRFTAAGYSLVGLERRPSIDHVMTASRSSGRSRQSSVGSLYSSLTNTTNATSSHEGTRASGAQMVDSRLSLSASDHPHPPHSPPLLDAHGHHSSHYSHPADRSLSSSPILPLTPSPRLNPSSDTAFGVVGPLPSTLAATTTTVFPTSSTITYSASGQPNTTSYSFTSPCTNNNNNNNTPLPTPPPQQQQHSESSTLPMRNKRKQAIPVHPSVIKRIPGITFRIQPDLDKHLQVEILKNIEDYQSTTTNDVSLGRGRSTDVRISMDQKQEDDASQVQASQDLSKVRQSIKSSRPGYASLYIPDESASNDDPYLQDYQESSPHTIALHAAPYNNNVNAPRYHPYQHHSRNGSLGSGHNVSFHTPTKLRSRSSSSANIWAPYAPSAAGLAMLLSDVVAARATLPLSWDNFSTRDCQVNKVVGKNGQDFEQLEAVVQETVARHQAVAAAAQQEAEEEIQSDDEADEVAHKSKQKSSIAAAAKESSGPSGDAPRKRKSVPITTLPPRAAASPSQASVQRATGSRATRSRTTHQTEGGRPSRAGATDLVEGYDDIERILKEKRQKKREQQKRRDSQSRGVSEATTEGDYDLDIDMEHPRIKEDVDMDDRSALFRGYTDSETEGSNSRTSSKGGATKPPSPPHSRQVTPAAKVDLGSSSLHHHAHLGASLSRTPPATPTRASTRNPQHNDTTHQDAGAESPATTPVSKTRARARSFSTTIPTDAKTNFFESALEMIEAKRRQSIAKKKASAVVNSVTNTNSQKDHQQTQLVDEQQQQDNRQLKQELANETSQKMMAPNSNIPKSSKLLSGRTLRKPRVRNYDGSDVDTDHQEGGSTSASAAAGTSAEVIYDQDCSSCRLDVTDMDQELWKQARQSGEINLNPKTWGRTAILCSSCRTQYRRHGLRCTQCFYVPVWNPEPITPAPATDEASSSSALTPAPVVPAVGSLSVMPKPGGTCKRCKAGTWFQEV</sequence>
<dbReference type="Proteomes" id="UP000723463">
    <property type="component" value="Unassembled WGS sequence"/>
</dbReference>
<dbReference type="EMBL" id="JAAAXW010000001">
    <property type="protein sequence ID" value="KAF9551961.1"/>
    <property type="molecule type" value="Genomic_DNA"/>
</dbReference>
<feature type="compositionally biased region" description="Polar residues" evidence="1">
    <location>
        <begin position="500"/>
        <end position="513"/>
    </location>
</feature>
<protein>
    <submittedName>
        <fullName evidence="2">Uncharacterized protein</fullName>
    </submittedName>
</protein>
<feature type="compositionally biased region" description="Basic residues" evidence="1">
    <location>
        <begin position="100"/>
        <end position="110"/>
    </location>
</feature>
<dbReference type="AlphaFoldDB" id="A0A9P6FJD2"/>
<keyword evidence="3" id="KW-1185">Reference proteome</keyword>
<feature type="compositionally biased region" description="Low complexity" evidence="1">
    <location>
        <begin position="811"/>
        <end position="829"/>
    </location>
</feature>
<feature type="compositionally biased region" description="Low complexity" evidence="1">
    <location>
        <begin position="652"/>
        <end position="672"/>
    </location>
</feature>
<feature type="compositionally biased region" description="Polar residues" evidence="1">
    <location>
        <begin position="932"/>
        <end position="952"/>
    </location>
</feature>
<feature type="compositionally biased region" description="Low complexity" evidence="1">
    <location>
        <begin position="912"/>
        <end position="924"/>
    </location>
</feature>
<name>A0A9P6FJD2_9FUNG</name>
<feature type="compositionally biased region" description="Basic and acidic residues" evidence="1">
    <location>
        <begin position="90"/>
        <end position="99"/>
    </location>
</feature>
<feature type="region of interest" description="Disordered" evidence="1">
    <location>
        <begin position="903"/>
        <end position="987"/>
    </location>
</feature>
<evidence type="ECO:0000313" key="3">
    <source>
        <dbReference type="Proteomes" id="UP000723463"/>
    </source>
</evidence>
<feature type="region of interest" description="Disordered" evidence="1">
    <location>
        <begin position="595"/>
        <end position="793"/>
    </location>
</feature>
<feature type="compositionally biased region" description="Polar residues" evidence="1">
    <location>
        <begin position="768"/>
        <end position="778"/>
    </location>
</feature>
<feature type="compositionally biased region" description="Low complexity" evidence="1">
    <location>
        <begin position="255"/>
        <end position="270"/>
    </location>
</feature>